<organism evidence="1 2">
    <name type="scientific">Heyndrickxia coagulans</name>
    <name type="common">Weizmannia coagulans</name>
    <dbReference type="NCBI Taxonomy" id="1398"/>
    <lineage>
        <taxon>Bacteria</taxon>
        <taxon>Bacillati</taxon>
        <taxon>Bacillota</taxon>
        <taxon>Bacilli</taxon>
        <taxon>Bacillales</taxon>
        <taxon>Bacillaceae</taxon>
        <taxon>Heyndrickxia</taxon>
    </lineage>
</organism>
<evidence type="ECO:0000313" key="1">
    <source>
        <dbReference type="EMBL" id="KWZ83162.1"/>
    </source>
</evidence>
<dbReference type="AlphaFoldDB" id="A0A133KUF5"/>
<accession>A0A133KUF5</accession>
<protein>
    <submittedName>
        <fullName evidence="1">Uncharacterized protein</fullName>
    </submittedName>
</protein>
<evidence type="ECO:0000313" key="2">
    <source>
        <dbReference type="Proteomes" id="UP000070376"/>
    </source>
</evidence>
<gene>
    <name evidence="1" type="ORF">HMPREF3213_01355</name>
</gene>
<dbReference type="PATRIC" id="fig|1398.22.peg.1369"/>
<dbReference type="Gene3D" id="1.20.5.190">
    <property type="match status" value="1"/>
</dbReference>
<proteinExistence type="predicted"/>
<dbReference type="RefSeq" id="WP_230090528.1">
    <property type="nucleotide sequence ID" value="NZ_CP017888.1"/>
</dbReference>
<name>A0A133KUF5_HEYCO</name>
<sequence length="102" mass="11681">MKTDITGLKDGQERLEKDVAGLKTDVAGLKEGQDRLETKMDNLVLELRNSYKYTNEKMEEHRNAFENTARELKIAKIDIDYLSSKTGIHDTKINRILSNIKA</sequence>
<reference evidence="2" key="1">
    <citation type="submission" date="2016-01" db="EMBL/GenBank/DDBJ databases">
        <authorList>
            <person name="Mitreva M."/>
            <person name="Pepin K.H."/>
            <person name="Mihindukulasuriya K.A."/>
            <person name="Fulton R."/>
            <person name="Fronick C."/>
            <person name="O'Laughlin M."/>
            <person name="Miner T."/>
            <person name="Herter B."/>
            <person name="Rosa B.A."/>
            <person name="Cordes M."/>
            <person name="Tomlinson C."/>
            <person name="Wollam A."/>
            <person name="Palsikar V.B."/>
            <person name="Mardis E.R."/>
            <person name="Wilson R.K."/>
        </authorList>
    </citation>
    <scope>NUCLEOTIDE SEQUENCE [LARGE SCALE GENOMIC DNA]</scope>
    <source>
        <strain evidence="2">GED7749B</strain>
    </source>
</reference>
<dbReference type="Proteomes" id="UP000070376">
    <property type="component" value="Unassembled WGS sequence"/>
</dbReference>
<comment type="caution">
    <text evidence="1">The sequence shown here is derived from an EMBL/GenBank/DDBJ whole genome shotgun (WGS) entry which is preliminary data.</text>
</comment>
<dbReference type="EMBL" id="LRPN01000043">
    <property type="protein sequence ID" value="KWZ83162.1"/>
    <property type="molecule type" value="Genomic_DNA"/>
</dbReference>